<feature type="non-terminal residue" evidence="2">
    <location>
        <position position="65"/>
    </location>
</feature>
<dbReference type="InterPro" id="IPR030191">
    <property type="entry name" value="CodB"/>
</dbReference>
<proteinExistence type="predicted"/>
<dbReference type="GO" id="GO:0015209">
    <property type="term" value="F:cytosine transmembrane transporter activity"/>
    <property type="evidence" value="ECO:0007669"/>
    <property type="project" value="InterPro"/>
</dbReference>
<organism evidence="2">
    <name type="scientific">Streptomyces sp. SID7499</name>
    <dbReference type="NCBI Taxonomy" id="2706086"/>
    <lineage>
        <taxon>Bacteria</taxon>
        <taxon>Bacillati</taxon>
        <taxon>Actinomycetota</taxon>
        <taxon>Actinomycetes</taxon>
        <taxon>Kitasatosporales</taxon>
        <taxon>Streptomycetaceae</taxon>
        <taxon>Streptomyces</taxon>
    </lineage>
</organism>
<reference evidence="2" key="1">
    <citation type="submission" date="2020-01" db="EMBL/GenBank/DDBJ databases">
        <title>Insect and environment-associated Actinomycetes.</title>
        <authorList>
            <person name="Currrie C."/>
            <person name="Chevrette M."/>
            <person name="Carlson C."/>
            <person name="Stubbendieck R."/>
            <person name="Wendt-Pienkowski E."/>
        </authorList>
    </citation>
    <scope>NUCLEOTIDE SEQUENCE</scope>
    <source>
        <strain evidence="2">SID7499</strain>
    </source>
</reference>
<dbReference type="PANTHER" id="PTHR30569">
    <property type="entry name" value="CYTOSINE TRANSPORTER CODB"/>
    <property type="match status" value="1"/>
</dbReference>
<gene>
    <name evidence="2" type="ORF">G3M58_01790</name>
</gene>
<feature type="region of interest" description="Disordered" evidence="1">
    <location>
        <begin position="1"/>
        <end position="24"/>
    </location>
</feature>
<dbReference type="PANTHER" id="PTHR30569:SF0">
    <property type="entry name" value="CYTOSINE PERMEASE"/>
    <property type="match status" value="1"/>
</dbReference>
<name>A0A6G3WIB2_9ACTN</name>
<dbReference type="GO" id="GO:0005886">
    <property type="term" value="C:plasma membrane"/>
    <property type="evidence" value="ECO:0007669"/>
    <property type="project" value="TreeGrafter"/>
</dbReference>
<comment type="caution">
    <text evidence="2">The sequence shown here is derived from an EMBL/GenBank/DDBJ whole genome shotgun (WGS) entry which is preliminary data.</text>
</comment>
<dbReference type="AlphaFoldDB" id="A0A6G3WIB2"/>
<accession>A0A6G3WIB2</accession>
<sequence>MASAHRADATAPEVKSIGSDDYSLSRVPRDKRFGFWSMLLQWLAQSGSISQFTLGATIGVGMTIG</sequence>
<evidence type="ECO:0000313" key="2">
    <source>
        <dbReference type="EMBL" id="NEE05163.1"/>
    </source>
</evidence>
<protein>
    <submittedName>
        <fullName evidence="2">Cytosine permease</fullName>
    </submittedName>
</protein>
<evidence type="ECO:0000256" key="1">
    <source>
        <dbReference type="SAM" id="MobiDB-lite"/>
    </source>
</evidence>
<dbReference type="EMBL" id="JAAGMN010000161">
    <property type="protein sequence ID" value="NEE05163.1"/>
    <property type="molecule type" value="Genomic_DNA"/>
</dbReference>